<sequence>MPTSTQFSTQSSTQTTAQGRLFLHAGALADGAVDSIQADFDKLKPSAYKDGAFRYRKYSKVRLDDGAVSLLPSEAFVQTGDINRFQGDVARTYDDLSGELLNSQGFQSICAEFATVCKLPAQSTMEVHQMRIIAQAGTDSVEAAPEGIHQDGFDFVGVFTIARHNHTGGELLVWRSQHDDSPLTRLNLIAGEFCIVNDKSLWHSASSLSAINGDDVGYWDLFVLTASSS</sequence>
<dbReference type="Proteomes" id="UP000255279">
    <property type="component" value="Unassembled WGS sequence"/>
</dbReference>
<dbReference type="Pfam" id="PF10014">
    <property type="entry name" value="2OG-Fe_Oxy_2"/>
    <property type="match status" value="1"/>
</dbReference>
<organism evidence="1 2">
    <name type="scientific">Moraxella caviae</name>
    <dbReference type="NCBI Taxonomy" id="34060"/>
    <lineage>
        <taxon>Bacteria</taxon>
        <taxon>Pseudomonadati</taxon>
        <taxon>Pseudomonadota</taxon>
        <taxon>Gammaproteobacteria</taxon>
        <taxon>Moraxellales</taxon>
        <taxon>Moraxellaceae</taxon>
        <taxon>Moraxella</taxon>
    </lineage>
</organism>
<protein>
    <submittedName>
        <fullName evidence="1">Uncharacterized protein conserved in bacteria</fullName>
    </submittedName>
</protein>
<dbReference type="AlphaFoldDB" id="A0A378R5V6"/>
<dbReference type="Gene3D" id="2.60.120.620">
    <property type="entry name" value="q2cbj1_9rhob like domain"/>
    <property type="match status" value="1"/>
</dbReference>
<gene>
    <name evidence="1" type="ORF">NCTC10293_00359</name>
</gene>
<evidence type="ECO:0000313" key="1">
    <source>
        <dbReference type="EMBL" id="STZ10037.1"/>
    </source>
</evidence>
<evidence type="ECO:0000313" key="2">
    <source>
        <dbReference type="Proteomes" id="UP000255279"/>
    </source>
</evidence>
<dbReference type="OrthoDB" id="6681382at2"/>
<reference evidence="1 2" key="1">
    <citation type="submission" date="2018-06" db="EMBL/GenBank/DDBJ databases">
        <authorList>
            <consortium name="Pathogen Informatics"/>
            <person name="Doyle S."/>
        </authorList>
    </citation>
    <scope>NUCLEOTIDE SEQUENCE [LARGE SCALE GENOMIC DNA]</scope>
    <source>
        <strain evidence="1 2">NCTC10293</strain>
    </source>
</reference>
<proteinExistence type="predicted"/>
<dbReference type="InterPro" id="IPR018724">
    <property type="entry name" value="2OG-Fe_dioxygenase"/>
</dbReference>
<dbReference type="GO" id="GO:0051213">
    <property type="term" value="F:dioxygenase activity"/>
    <property type="evidence" value="ECO:0007669"/>
    <property type="project" value="InterPro"/>
</dbReference>
<accession>A0A378R5V6</accession>
<dbReference type="EMBL" id="UGQE01000001">
    <property type="protein sequence ID" value="STZ10037.1"/>
    <property type="molecule type" value="Genomic_DNA"/>
</dbReference>
<name>A0A378R5V6_9GAMM</name>
<dbReference type="RefSeq" id="WP_078275610.1">
    <property type="nucleotide sequence ID" value="NZ_CAACXO010000048.1"/>
</dbReference>